<sequence>MKEKDFIKLYKNNRGLKNLEEAKEKIETFWTTLFTVLEEEEKVTFKGWGIFRKKEMNSRKVILPKNKKTIYTTPKTVIKFRAGKELKESMVIENE</sequence>
<dbReference type="Proteomes" id="UP000249008">
    <property type="component" value="Chromosome 1"/>
</dbReference>
<dbReference type="InterPro" id="IPR000119">
    <property type="entry name" value="Hist_DNA-bd"/>
</dbReference>
<dbReference type="GeneID" id="78456122"/>
<evidence type="ECO:0000256" key="1">
    <source>
        <dbReference type="RuleBase" id="RU003939"/>
    </source>
</evidence>
<dbReference type="EMBL" id="LS483487">
    <property type="protein sequence ID" value="SQJ02745.1"/>
    <property type="molecule type" value="Genomic_DNA"/>
</dbReference>
<proteinExistence type="inferred from homology"/>
<dbReference type="AlphaFoldDB" id="A0AAX2JBK0"/>
<dbReference type="SUPFAM" id="SSF47729">
    <property type="entry name" value="IHF-like DNA-binding proteins"/>
    <property type="match status" value="1"/>
</dbReference>
<comment type="similarity">
    <text evidence="1">Belongs to the bacterial histone-like protein family.</text>
</comment>
<name>A0AAX2JBK0_9FUSO</name>
<dbReference type="Pfam" id="PF00216">
    <property type="entry name" value="Bac_DNA_binding"/>
    <property type="match status" value="1"/>
</dbReference>
<reference evidence="2 3" key="1">
    <citation type="submission" date="2018-06" db="EMBL/GenBank/DDBJ databases">
        <authorList>
            <consortium name="Pathogen Informatics"/>
            <person name="Doyle S."/>
        </authorList>
    </citation>
    <scope>NUCLEOTIDE SEQUENCE [LARGE SCALE GENOMIC DNA]</scope>
    <source>
        <strain evidence="2 3">NCTC12112</strain>
    </source>
</reference>
<evidence type="ECO:0000313" key="2">
    <source>
        <dbReference type="EMBL" id="SQJ02745.1"/>
    </source>
</evidence>
<organism evidence="2 3">
    <name type="scientific">Fusobacterium ulcerans</name>
    <dbReference type="NCBI Taxonomy" id="861"/>
    <lineage>
        <taxon>Bacteria</taxon>
        <taxon>Fusobacteriati</taxon>
        <taxon>Fusobacteriota</taxon>
        <taxon>Fusobacteriia</taxon>
        <taxon>Fusobacteriales</taxon>
        <taxon>Fusobacteriaceae</taxon>
        <taxon>Fusobacterium</taxon>
    </lineage>
</organism>
<protein>
    <submittedName>
        <fullName evidence="2">HCj</fullName>
    </submittedName>
</protein>
<accession>A0AAX2JBK0</accession>
<dbReference type="Gene3D" id="4.10.520.10">
    <property type="entry name" value="IHF-like DNA-binding proteins"/>
    <property type="match status" value="1"/>
</dbReference>
<dbReference type="SMART" id="SM00411">
    <property type="entry name" value="BHL"/>
    <property type="match status" value="1"/>
</dbReference>
<gene>
    <name evidence="2" type="primary">hup_8</name>
    <name evidence="2" type="ORF">NCTC12112_01564</name>
</gene>
<dbReference type="GO" id="GO:0003677">
    <property type="term" value="F:DNA binding"/>
    <property type="evidence" value="ECO:0007669"/>
    <property type="project" value="InterPro"/>
</dbReference>
<dbReference type="RefSeq" id="WP_005977147.1">
    <property type="nucleotide sequence ID" value="NZ_BAABXY010000001.1"/>
</dbReference>
<evidence type="ECO:0000313" key="3">
    <source>
        <dbReference type="Proteomes" id="UP000249008"/>
    </source>
</evidence>
<dbReference type="KEGG" id="ful:C4N20_14945"/>
<dbReference type="InterPro" id="IPR010992">
    <property type="entry name" value="IHF-like_DNA-bd_dom_sf"/>
</dbReference>
<dbReference type="GO" id="GO:0030527">
    <property type="term" value="F:structural constituent of chromatin"/>
    <property type="evidence" value="ECO:0007669"/>
    <property type="project" value="InterPro"/>
</dbReference>